<dbReference type="Pfam" id="PF16080">
    <property type="entry name" value="Phage_holin_2_3"/>
    <property type="match status" value="1"/>
</dbReference>
<dbReference type="RefSeq" id="WP_132500893.1">
    <property type="nucleotide sequence ID" value="NZ_LVXA01000001.1"/>
</dbReference>
<gene>
    <name evidence="2" type="ORF">EV693_10334</name>
</gene>
<reference evidence="2 3" key="1">
    <citation type="submission" date="2019-03" db="EMBL/GenBank/DDBJ databases">
        <title>Genomic Encyclopedia of Type Strains, Phase IV (KMG-IV): sequencing the most valuable type-strain genomes for metagenomic binning, comparative biology and taxonomic classification.</title>
        <authorList>
            <person name="Goeker M."/>
        </authorList>
    </citation>
    <scope>NUCLEOTIDE SEQUENCE [LARGE SCALE GENOMIC DNA]</scope>
    <source>
        <strain evidence="2 3">DSM 16380</strain>
    </source>
</reference>
<dbReference type="OrthoDB" id="6626733at2"/>
<keyword evidence="1" id="KW-1133">Transmembrane helix</keyword>
<name>A0A4R2NAE7_9PAST</name>
<evidence type="ECO:0000313" key="2">
    <source>
        <dbReference type="EMBL" id="TCP18069.1"/>
    </source>
</evidence>
<evidence type="ECO:0000256" key="1">
    <source>
        <dbReference type="SAM" id="Phobius"/>
    </source>
</evidence>
<protein>
    <submittedName>
        <fullName evidence="2">Holin family HP1 protein</fullName>
    </submittedName>
</protein>
<feature type="transmembrane region" description="Helical" evidence="1">
    <location>
        <begin position="15"/>
        <end position="44"/>
    </location>
</feature>
<dbReference type="Proteomes" id="UP000295537">
    <property type="component" value="Unassembled WGS sequence"/>
</dbReference>
<keyword evidence="1" id="KW-0472">Membrane</keyword>
<keyword evidence="3" id="KW-1185">Reference proteome</keyword>
<dbReference type="AlphaFoldDB" id="A0A4R2NAE7"/>
<accession>A0A4R2NAE7</accession>
<proteinExistence type="predicted"/>
<evidence type="ECO:0000313" key="3">
    <source>
        <dbReference type="Proteomes" id="UP000295537"/>
    </source>
</evidence>
<organism evidence="2 3">
    <name type="scientific">Nicoletella semolina</name>
    <dbReference type="NCBI Taxonomy" id="271160"/>
    <lineage>
        <taxon>Bacteria</taxon>
        <taxon>Pseudomonadati</taxon>
        <taxon>Pseudomonadota</taxon>
        <taxon>Gammaproteobacteria</taxon>
        <taxon>Pasteurellales</taxon>
        <taxon>Pasteurellaceae</taxon>
        <taxon>Nicoletella</taxon>
    </lineage>
</organism>
<sequence>MKDTFKDIPLGSQVYGWITSIVGVLTLHEWAVIIGIVVTVCGYVRESRFKKRMTELEEIKAGVRDKKGKLLE</sequence>
<dbReference type="InterPro" id="IPR032118">
    <property type="entry name" value="Phage_holin_HP1"/>
</dbReference>
<keyword evidence="1" id="KW-0812">Transmembrane</keyword>
<dbReference type="EMBL" id="SLXJ01000003">
    <property type="protein sequence ID" value="TCP18069.1"/>
    <property type="molecule type" value="Genomic_DNA"/>
</dbReference>
<comment type="caution">
    <text evidence="2">The sequence shown here is derived from an EMBL/GenBank/DDBJ whole genome shotgun (WGS) entry which is preliminary data.</text>
</comment>